<feature type="domain" description="Aldehyde oxidase/xanthine dehydrogenase a/b hammerhead" evidence="4">
    <location>
        <begin position="23"/>
        <end position="127"/>
    </location>
</feature>
<sequence length="699" mass="74608">MATVQQREIGTDRERRDGPAKVTGTAPYAAEHPFTAPAHAHPVQATVARGTITAIDTEAASAVPGVLAILTHENAERLASDEDKEFWVLQSPEVFFRGQFVAVVVADSAEAAREAAESIEVSYDAQDHDVVLRTDHPDLYAPEQVNPAYPTDTEDGDVEAGLASAAATVDATYTTPAYHNNPMEPHTTVARWDEATRHLTLHDSTQSVHGVRELIAPLFGLEVEQVSVIAPHIGGGFGSKGTPHAHDVLASLAARATPGRDVKLPLTRQMLFSIAGYRTPTVQRLRLAADAEGHLLALVHDVWEQTSRIKEFAEQTAVVSRVMYASRARRTSHRLAPLDVPIPSWMRAPGENPGMYAGECAIDELAIALGMDPVELRVRNEPTVDPQTGKPYSSRNLVACLRLGAERFGWADREHAPSRKRGPGGRLAGTGVAASTYPVHRLPGSEAAIDVMPDGRYRVRIGAVDLGTGTWTALAQVAAEALAVPLEQVDLRIGDTSLPHASVAGGSSGITTWGTAIYDAAGNLRDRHGHRPDPGASATGGTGDNEAAEHYAMHAFGAQFVAVEVDPDTGEITVPRALGVFAAGRIVNPRTARSQFLGGMTMGLSTALWEQSTMDPVTGHYVNHDFAEYHIATCADIRDLEAEWIEENDPHVNPMGTKGIGEIGIVGTAAAVANAIHNATGVRIRDLPITPDKLLRAGL</sequence>
<reference evidence="5 6" key="1">
    <citation type="submission" date="2013-05" db="EMBL/GenBank/DDBJ databases">
        <title>Genome sequence of Streptomyces sparsogenes DSM 40356.</title>
        <authorList>
            <person name="Coyne S."/>
            <person name="Seebeck F.P."/>
        </authorList>
    </citation>
    <scope>NUCLEOTIDE SEQUENCE [LARGE SCALE GENOMIC DNA]</scope>
    <source>
        <strain evidence="5 6">DSM 40356</strain>
    </source>
</reference>
<dbReference type="Proteomes" id="UP000186168">
    <property type="component" value="Unassembled WGS sequence"/>
</dbReference>
<dbReference type="InterPro" id="IPR016208">
    <property type="entry name" value="Ald_Oxase/xanthine_DH-like"/>
</dbReference>
<dbReference type="Pfam" id="PF01315">
    <property type="entry name" value="Ald_Xan_dh_C"/>
    <property type="match status" value="1"/>
</dbReference>
<evidence type="ECO:0000256" key="1">
    <source>
        <dbReference type="ARBA" id="ARBA00022505"/>
    </source>
</evidence>
<feature type="compositionally biased region" description="Basic and acidic residues" evidence="3">
    <location>
        <begin position="9"/>
        <end position="19"/>
    </location>
</feature>
<name>A0A1R1SAW9_9ACTN</name>
<keyword evidence="6" id="KW-1185">Reference proteome</keyword>
<evidence type="ECO:0000256" key="3">
    <source>
        <dbReference type="SAM" id="MobiDB-lite"/>
    </source>
</evidence>
<evidence type="ECO:0000313" key="6">
    <source>
        <dbReference type="Proteomes" id="UP000186168"/>
    </source>
</evidence>
<dbReference type="Pfam" id="PF20256">
    <property type="entry name" value="MoCoBD_2"/>
    <property type="match status" value="2"/>
</dbReference>
<keyword evidence="2" id="KW-0560">Oxidoreductase</keyword>
<dbReference type="SUPFAM" id="SSF56003">
    <property type="entry name" value="Molybdenum cofactor-binding domain"/>
    <property type="match status" value="1"/>
</dbReference>
<dbReference type="PANTHER" id="PTHR11908">
    <property type="entry name" value="XANTHINE DEHYDROGENASE"/>
    <property type="match status" value="1"/>
</dbReference>
<comment type="caution">
    <text evidence="5">The sequence shown here is derived from an EMBL/GenBank/DDBJ whole genome shotgun (WGS) entry which is preliminary data.</text>
</comment>
<dbReference type="Gene3D" id="3.90.1170.50">
    <property type="entry name" value="Aldehyde oxidase/xanthine dehydrogenase, a/b hammerhead"/>
    <property type="match status" value="1"/>
</dbReference>
<organism evidence="5 6">
    <name type="scientific">Streptomyces sparsogenes DSM 40356</name>
    <dbReference type="NCBI Taxonomy" id="1331668"/>
    <lineage>
        <taxon>Bacteria</taxon>
        <taxon>Bacillati</taxon>
        <taxon>Actinomycetota</taxon>
        <taxon>Actinomycetes</taxon>
        <taxon>Kitasatosporales</taxon>
        <taxon>Streptomycetaceae</taxon>
        <taxon>Streptomyces</taxon>
    </lineage>
</organism>
<evidence type="ECO:0000313" key="5">
    <source>
        <dbReference type="EMBL" id="OMI35390.1"/>
    </source>
</evidence>
<dbReference type="Gene3D" id="3.30.365.10">
    <property type="entry name" value="Aldehyde oxidase/xanthine dehydrogenase, molybdopterin binding domain"/>
    <property type="match status" value="4"/>
</dbReference>
<dbReference type="InterPro" id="IPR046867">
    <property type="entry name" value="AldOxase/xan_DH_MoCoBD2"/>
</dbReference>
<dbReference type="InterPro" id="IPR036856">
    <property type="entry name" value="Ald_Oxase/Xan_DH_a/b_sf"/>
</dbReference>
<dbReference type="GO" id="GO:0005506">
    <property type="term" value="F:iron ion binding"/>
    <property type="evidence" value="ECO:0007669"/>
    <property type="project" value="InterPro"/>
</dbReference>
<evidence type="ECO:0000259" key="4">
    <source>
        <dbReference type="SMART" id="SM01008"/>
    </source>
</evidence>
<dbReference type="PANTHER" id="PTHR11908:SF132">
    <property type="entry name" value="ALDEHYDE OXIDASE 1-RELATED"/>
    <property type="match status" value="1"/>
</dbReference>
<dbReference type="InterPro" id="IPR008274">
    <property type="entry name" value="AldOxase/xan_DH_MoCoBD1"/>
</dbReference>
<dbReference type="InterPro" id="IPR037165">
    <property type="entry name" value="AldOxase/xan_DH_Mopterin-bd_sf"/>
</dbReference>
<dbReference type="RefSeq" id="WP_076971653.1">
    <property type="nucleotide sequence ID" value="NZ_ASQP01000399.1"/>
</dbReference>
<dbReference type="EMBL" id="ASQP01000399">
    <property type="protein sequence ID" value="OMI35390.1"/>
    <property type="molecule type" value="Genomic_DNA"/>
</dbReference>
<feature type="region of interest" description="Disordered" evidence="3">
    <location>
        <begin position="1"/>
        <end position="25"/>
    </location>
</feature>
<accession>A0A1R1SAW9</accession>
<dbReference type="SMART" id="SM01008">
    <property type="entry name" value="Ald_Xan_dh_C"/>
    <property type="match status" value="1"/>
</dbReference>
<gene>
    <name evidence="5" type="ORF">SPAR_32001</name>
</gene>
<dbReference type="InterPro" id="IPR000674">
    <property type="entry name" value="Ald_Oxase/Xan_DH_a/b"/>
</dbReference>
<dbReference type="Pfam" id="PF02738">
    <property type="entry name" value="MoCoBD_1"/>
    <property type="match status" value="1"/>
</dbReference>
<protein>
    <submittedName>
        <fullName evidence="5">Xanthine dehydrogenase, molybdenum binding subunit apoprotein</fullName>
    </submittedName>
</protein>
<dbReference type="SUPFAM" id="SSF54665">
    <property type="entry name" value="CO dehydrogenase molybdoprotein N-domain-like"/>
    <property type="match status" value="1"/>
</dbReference>
<keyword evidence="1" id="KW-0500">Molybdenum</keyword>
<dbReference type="AlphaFoldDB" id="A0A1R1SAW9"/>
<evidence type="ECO:0000256" key="2">
    <source>
        <dbReference type="ARBA" id="ARBA00023002"/>
    </source>
</evidence>
<dbReference type="GO" id="GO:0016491">
    <property type="term" value="F:oxidoreductase activity"/>
    <property type="evidence" value="ECO:0007669"/>
    <property type="project" value="UniProtKB-KW"/>
</dbReference>
<proteinExistence type="predicted"/>
<feature type="region of interest" description="Disordered" evidence="3">
    <location>
        <begin position="524"/>
        <end position="545"/>
    </location>
</feature>